<dbReference type="RefSeq" id="WP_141243169.1">
    <property type="nucleotide sequence ID" value="NZ_FRDM01000052.1"/>
</dbReference>
<organism evidence="5 6">
    <name type="scientific">Geodermatophilus obscurus</name>
    <dbReference type="NCBI Taxonomy" id="1861"/>
    <lineage>
        <taxon>Bacteria</taxon>
        <taxon>Bacillati</taxon>
        <taxon>Actinomycetota</taxon>
        <taxon>Actinomycetes</taxon>
        <taxon>Geodermatophilales</taxon>
        <taxon>Geodermatophilaceae</taxon>
        <taxon>Geodermatophilus</taxon>
    </lineage>
</organism>
<evidence type="ECO:0000256" key="1">
    <source>
        <dbReference type="ARBA" id="ARBA00022676"/>
    </source>
</evidence>
<dbReference type="Gene3D" id="3.40.50.2000">
    <property type="entry name" value="Glycogen Phosphorylase B"/>
    <property type="match status" value="2"/>
</dbReference>
<feature type="domain" description="Glycosyltransferase 2-like" evidence="3">
    <location>
        <begin position="12"/>
        <end position="130"/>
    </location>
</feature>
<dbReference type="Pfam" id="PF13692">
    <property type="entry name" value="Glyco_trans_1_4"/>
    <property type="match status" value="1"/>
</dbReference>
<evidence type="ECO:0000313" key="6">
    <source>
        <dbReference type="Proteomes" id="UP000184428"/>
    </source>
</evidence>
<keyword evidence="2 5" id="KW-0808">Transferase</keyword>
<dbReference type="PANTHER" id="PTHR43179">
    <property type="entry name" value="RHAMNOSYLTRANSFERASE WBBL"/>
    <property type="match status" value="1"/>
</dbReference>
<proteinExistence type="predicted"/>
<dbReference type="InterPro" id="IPR029044">
    <property type="entry name" value="Nucleotide-diphossugar_trans"/>
</dbReference>
<reference evidence="5 6" key="1">
    <citation type="submission" date="2016-12" db="EMBL/GenBank/DDBJ databases">
        <authorList>
            <person name="Song W.-J."/>
            <person name="Kurnit D.M."/>
        </authorList>
    </citation>
    <scope>NUCLEOTIDE SEQUENCE [LARGE SCALE GENOMIC DNA]</scope>
    <source>
        <strain evidence="5 6">DSM 43162</strain>
    </source>
</reference>
<dbReference type="Pfam" id="PF00535">
    <property type="entry name" value="Glycos_transf_2"/>
    <property type="match status" value="1"/>
</dbReference>
<feature type="domain" description="Glycosyltransferase subfamily 4-like N-terminal" evidence="4">
    <location>
        <begin position="328"/>
        <end position="496"/>
    </location>
</feature>
<evidence type="ECO:0000259" key="3">
    <source>
        <dbReference type="Pfam" id="PF00535"/>
    </source>
</evidence>
<dbReference type="EMBL" id="FRDM01000052">
    <property type="protein sequence ID" value="SHN88672.1"/>
    <property type="molecule type" value="Genomic_DNA"/>
</dbReference>
<dbReference type="OrthoDB" id="8878585at2"/>
<dbReference type="CDD" id="cd03801">
    <property type="entry name" value="GT4_PimA-like"/>
    <property type="match status" value="1"/>
</dbReference>
<dbReference type="Gene3D" id="3.90.550.10">
    <property type="entry name" value="Spore Coat Polysaccharide Biosynthesis Protein SpsA, Chain A"/>
    <property type="match status" value="1"/>
</dbReference>
<gene>
    <name evidence="5" type="ORF">SAMN05660350_04658</name>
</gene>
<dbReference type="GO" id="GO:0016757">
    <property type="term" value="F:glycosyltransferase activity"/>
    <property type="evidence" value="ECO:0007669"/>
    <property type="project" value="UniProtKB-KW"/>
</dbReference>
<keyword evidence="1" id="KW-0328">Glycosyltransferase</keyword>
<evidence type="ECO:0000259" key="4">
    <source>
        <dbReference type="Pfam" id="PF13439"/>
    </source>
</evidence>
<dbReference type="SUPFAM" id="SSF53756">
    <property type="entry name" value="UDP-Glycosyltransferase/glycogen phosphorylase"/>
    <property type="match status" value="1"/>
</dbReference>
<evidence type="ECO:0000313" key="5">
    <source>
        <dbReference type="EMBL" id="SHN88672.1"/>
    </source>
</evidence>
<sequence length="696" mass="73872">MSREDADGRLGIVVVNYGSASLVAENLGRVDLTGVPVHVVLVDNHTSDAEADAVRALAAAHGWQAVLLPDNRGFGSAVNAGVAAAREAGCVCFLVLNPDATATAEVVDELRRESLRRPSALVSPRVLRPDGTVWFDGALLDLADGATRRGGPAALHRPPARTQPWITGACLAVHRDLWDRLGGFDEDYFLYWEDVDLSARCLAAGGELVVREDLVAHHDVGGTQAAGAGRAKSAVYHRYNCRNRLLFAARHLSRRRVLAWAWRTPGATRDVLLRGGRRPLLRQPGLALAAVRGSAEGLRHVLAALLRRPCADAAGPVLVVHPGAELYGSDRMLAESVAGLVGRGHRVTVALPAAGPLGEVLEELGAEVVPCPMPVLRKSALSPRGAATLLRDVVRGTVPAVRLIRRRGAAGVYVSTQVIPLWAPLARLLGRRVVTHVHEAEGTAPRLLRLLLALPVLLADRIVVNSRYSREVLLGSLPRTLARGAGRRSTVVYNGVAGPPRGTAARPEVPGRLRLLYVGRLSPRKGPHVALAALAELRARGCDAELTLAGSVFPGYEWYEAELRATATTLGVDDAVRLIGFVPDVWGVLGSSDVVLVPSLQDEPFGNTAVEAVLAARPVVVSATSGLREAVHGFGSAQAVPPGDAAAWADAVERVAGSWPAYAQTALADAGRARGRYDVHRYRSEIAAIVVDQEKT</sequence>
<dbReference type="InterPro" id="IPR001173">
    <property type="entry name" value="Glyco_trans_2-like"/>
</dbReference>
<accession>A0A1M7V0F9</accession>
<dbReference type="AlphaFoldDB" id="A0A1M7V0F9"/>
<evidence type="ECO:0000256" key="2">
    <source>
        <dbReference type="ARBA" id="ARBA00022679"/>
    </source>
</evidence>
<name>A0A1M7V0F9_9ACTN</name>
<protein>
    <submittedName>
        <fullName evidence="5">Glycosyltransferase, GT2 family</fullName>
    </submittedName>
</protein>
<dbReference type="Proteomes" id="UP000184428">
    <property type="component" value="Unassembled WGS sequence"/>
</dbReference>
<dbReference type="InterPro" id="IPR028098">
    <property type="entry name" value="Glyco_trans_4-like_N"/>
</dbReference>
<dbReference type="Pfam" id="PF13439">
    <property type="entry name" value="Glyco_transf_4"/>
    <property type="match status" value="1"/>
</dbReference>
<dbReference type="SUPFAM" id="SSF53448">
    <property type="entry name" value="Nucleotide-diphospho-sugar transferases"/>
    <property type="match status" value="1"/>
</dbReference>
<dbReference type="PANTHER" id="PTHR43179:SF7">
    <property type="entry name" value="RHAMNOSYLTRANSFERASE WBBL"/>
    <property type="match status" value="1"/>
</dbReference>